<dbReference type="RefSeq" id="WP_173195749.1">
    <property type="nucleotide sequence ID" value="NZ_JABFCX010000002.1"/>
</dbReference>
<evidence type="ECO:0000256" key="1">
    <source>
        <dbReference type="SAM" id="Phobius"/>
    </source>
</evidence>
<keyword evidence="1" id="KW-1133">Transmembrane helix</keyword>
<dbReference type="SMART" id="SM00450">
    <property type="entry name" value="RHOD"/>
    <property type="match status" value="1"/>
</dbReference>
<gene>
    <name evidence="3" type="ORF">HK107_00515</name>
</gene>
<dbReference type="EMBL" id="JABFCX010000002">
    <property type="protein sequence ID" value="NNU14803.1"/>
    <property type="molecule type" value="Genomic_DNA"/>
</dbReference>
<evidence type="ECO:0000259" key="2">
    <source>
        <dbReference type="PROSITE" id="PS50206"/>
    </source>
</evidence>
<dbReference type="PROSITE" id="PS50206">
    <property type="entry name" value="RHODANESE_3"/>
    <property type="match status" value="1"/>
</dbReference>
<dbReference type="PANTHER" id="PTHR43031">
    <property type="entry name" value="FAD-DEPENDENT OXIDOREDUCTASE"/>
    <property type="match status" value="1"/>
</dbReference>
<dbReference type="Pfam" id="PF11127">
    <property type="entry name" value="YgaP-like_TM"/>
    <property type="match status" value="1"/>
</dbReference>
<dbReference type="Gene3D" id="3.40.250.10">
    <property type="entry name" value="Rhodanese-like domain"/>
    <property type="match status" value="1"/>
</dbReference>
<comment type="caution">
    <text evidence="3">The sequence shown here is derived from an EMBL/GenBank/DDBJ whole genome shotgun (WGS) entry which is preliminary data.</text>
</comment>
<dbReference type="Gene3D" id="6.10.140.1340">
    <property type="match status" value="1"/>
</dbReference>
<feature type="transmembrane region" description="Helical" evidence="1">
    <location>
        <begin position="117"/>
        <end position="135"/>
    </location>
</feature>
<name>A0A7Y3RIQ7_9PROT</name>
<organism evidence="3 4">
    <name type="scientific">Parvularcula mediterranea</name>
    <dbReference type="NCBI Taxonomy" id="2732508"/>
    <lineage>
        <taxon>Bacteria</taxon>
        <taxon>Pseudomonadati</taxon>
        <taxon>Pseudomonadota</taxon>
        <taxon>Alphaproteobacteria</taxon>
        <taxon>Parvularculales</taxon>
        <taxon>Parvularculaceae</taxon>
        <taxon>Parvularcula</taxon>
    </lineage>
</organism>
<dbReference type="PANTHER" id="PTHR43031:SF7">
    <property type="entry name" value="NITRIC OXIDE REDUCTASE FLRD-NAD(+) REDUCTASE"/>
    <property type="match status" value="1"/>
</dbReference>
<dbReference type="AlphaFoldDB" id="A0A7Y3RIQ7"/>
<feature type="domain" description="Rhodanese" evidence="2">
    <location>
        <begin position="17"/>
        <end position="105"/>
    </location>
</feature>
<evidence type="ECO:0000313" key="4">
    <source>
        <dbReference type="Proteomes" id="UP000536835"/>
    </source>
</evidence>
<dbReference type="InterPro" id="IPR021309">
    <property type="entry name" value="YgaP-like_TM"/>
</dbReference>
<reference evidence="3 4" key="1">
    <citation type="submission" date="2020-05" db="EMBL/GenBank/DDBJ databases">
        <title>Parvularcula mediterraneae sp. nov., isolated from polypropylene straw from shallow seawater of the seashore of Laganas in Zakynthos island, Greece.</title>
        <authorList>
            <person name="Szabo I."/>
            <person name="Al-Omari J."/>
            <person name="Rado J."/>
            <person name="Szerdahelyi G.S."/>
        </authorList>
    </citation>
    <scope>NUCLEOTIDE SEQUENCE [LARGE SCALE GENOMIC DNA]</scope>
    <source>
        <strain evidence="3 4">ZS-1/3</strain>
    </source>
</reference>
<keyword evidence="1" id="KW-0812">Transmembrane</keyword>
<dbReference type="InterPro" id="IPR036873">
    <property type="entry name" value="Rhodanese-like_dom_sf"/>
</dbReference>
<keyword evidence="4" id="KW-1185">Reference proteome</keyword>
<feature type="transmembrane region" description="Helical" evidence="1">
    <location>
        <begin position="141"/>
        <end position="162"/>
    </location>
</feature>
<keyword evidence="1" id="KW-0472">Membrane</keyword>
<dbReference type="InterPro" id="IPR001763">
    <property type="entry name" value="Rhodanese-like_dom"/>
</dbReference>
<sequence length="176" mass="18528">MTTLTKIKAEEARTRMADGSLTLIDIRDPDEFAREHVAGARSVPLTKIQSGEADLPHGERVAFMCRSGNRTDVHCAALEAAVGDDAMILEGGLMGWQAAGLPTKKNESAPLEIMRQVQITAGSLTLLGVILGFLVNPAFFGLSAFIGAGLTFAGVSGWCGMAKLLGAMPWNRTAAA</sequence>
<dbReference type="Pfam" id="PF00581">
    <property type="entry name" value="Rhodanese"/>
    <property type="match status" value="1"/>
</dbReference>
<dbReference type="InterPro" id="IPR050229">
    <property type="entry name" value="GlpE_sulfurtransferase"/>
</dbReference>
<dbReference type="SUPFAM" id="SSF52821">
    <property type="entry name" value="Rhodanese/Cell cycle control phosphatase"/>
    <property type="match status" value="1"/>
</dbReference>
<dbReference type="Proteomes" id="UP000536835">
    <property type="component" value="Unassembled WGS sequence"/>
</dbReference>
<accession>A0A7Y3RIQ7</accession>
<proteinExistence type="predicted"/>
<evidence type="ECO:0000313" key="3">
    <source>
        <dbReference type="EMBL" id="NNU14803.1"/>
    </source>
</evidence>
<protein>
    <submittedName>
        <fullName evidence="3">DUF2892 domain-containing protein</fullName>
    </submittedName>
</protein>